<proteinExistence type="inferred from homology"/>
<dbReference type="OrthoDB" id="9794294at2"/>
<evidence type="ECO:0000259" key="7">
    <source>
        <dbReference type="SMART" id="SM00644"/>
    </source>
</evidence>
<evidence type="ECO:0000256" key="6">
    <source>
        <dbReference type="SAM" id="MobiDB-lite"/>
    </source>
</evidence>
<evidence type="ECO:0000313" key="9">
    <source>
        <dbReference type="Proteomes" id="UP000467132"/>
    </source>
</evidence>
<gene>
    <name evidence="8" type="ORF">D3Z33_02655</name>
</gene>
<dbReference type="Gene3D" id="1.10.101.10">
    <property type="entry name" value="PGBD-like superfamily/PGBD"/>
    <property type="match status" value="1"/>
</dbReference>
<dbReference type="Proteomes" id="UP000467132">
    <property type="component" value="Unassembled WGS sequence"/>
</dbReference>
<comment type="similarity">
    <text evidence="2">Belongs to the N-acetylmuramoyl-L-alanine amidase 2 family.</text>
</comment>
<dbReference type="SUPFAM" id="SSF55846">
    <property type="entry name" value="N-acetylmuramoyl-L-alanine amidase-like"/>
    <property type="match status" value="1"/>
</dbReference>
<accession>A0A845QUQ2</accession>
<dbReference type="EC" id="3.5.1.28" evidence="3"/>
<dbReference type="InterPro" id="IPR036365">
    <property type="entry name" value="PGBD-like_sf"/>
</dbReference>
<comment type="catalytic activity">
    <reaction evidence="1">
        <text>Hydrolyzes the link between N-acetylmuramoyl residues and L-amino acid residues in certain cell-wall glycopeptides.</text>
        <dbReference type="EC" id="3.5.1.28"/>
    </reaction>
</comment>
<dbReference type="InterPro" id="IPR036366">
    <property type="entry name" value="PGBDSf"/>
</dbReference>
<reference evidence="8 9" key="1">
    <citation type="submission" date="2018-08" db="EMBL/GenBank/DDBJ databases">
        <title>Murine metabolic-syndrome-specific gut microbial biobank.</title>
        <authorList>
            <person name="Liu C."/>
        </authorList>
    </citation>
    <scope>NUCLEOTIDE SEQUENCE [LARGE SCALE GENOMIC DNA]</scope>
    <source>
        <strain evidence="8 9">583</strain>
    </source>
</reference>
<keyword evidence="9" id="KW-1185">Reference proteome</keyword>
<dbReference type="PANTHER" id="PTHR30417">
    <property type="entry name" value="N-ACETYLMURAMOYL-L-ALANINE AMIDASE AMID"/>
    <property type="match status" value="1"/>
</dbReference>
<feature type="region of interest" description="Disordered" evidence="6">
    <location>
        <begin position="1"/>
        <end position="22"/>
    </location>
</feature>
<dbReference type="AlphaFoldDB" id="A0A845QUQ2"/>
<dbReference type="Pfam" id="PF01471">
    <property type="entry name" value="PG_binding_1"/>
    <property type="match status" value="1"/>
</dbReference>
<feature type="domain" description="N-acetylmuramoyl-L-alanine amidase" evidence="7">
    <location>
        <begin position="12"/>
        <end position="149"/>
    </location>
</feature>
<dbReference type="EMBL" id="QXXA01000004">
    <property type="protein sequence ID" value="NBI05754.1"/>
    <property type="molecule type" value="Genomic_DNA"/>
</dbReference>
<protein>
    <recommendedName>
        <fullName evidence="3">N-acetylmuramoyl-L-alanine amidase</fullName>
        <ecNumber evidence="3">3.5.1.28</ecNumber>
    </recommendedName>
</protein>
<dbReference type="RefSeq" id="WP_160196244.1">
    <property type="nucleotide sequence ID" value="NZ_QXXA01000004.1"/>
</dbReference>
<dbReference type="InterPro" id="IPR002502">
    <property type="entry name" value="Amidase_domain"/>
</dbReference>
<name>A0A845QUQ2_9CLOT</name>
<dbReference type="PANTHER" id="PTHR30417:SF1">
    <property type="entry name" value="N-ACETYLMURAMOYL-L-ALANINE AMIDASE AMID"/>
    <property type="match status" value="1"/>
</dbReference>
<dbReference type="GO" id="GO:0009254">
    <property type="term" value="P:peptidoglycan turnover"/>
    <property type="evidence" value="ECO:0007669"/>
    <property type="project" value="TreeGrafter"/>
</dbReference>
<keyword evidence="4" id="KW-0378">Hydrolase</keyword>
<dbReference type="Pfam" id="PF01510">
    <property type="entry name" value="Amidase_2"/>
    <property type="match status" value="1"/>
</dbReference>
<dbReference type="GO" id="GO:0071555">
    <property type="term" value="P:cell wall organization"/>
    <property type="evidence" value="ECO:0007669"/>
    <property type="project" value="UniProtKB-KW"/>
</dbReference>
<dbReference type="Gene3D" id="3.40.80.10">
    <property type="entry name" value="Peptidoglycan recognition protein-like"/>
    <property type="match status" value="1"/>
</dbReference>
<organism evidence="8 9">
    <name type="scientific">Senegalia massiliensis</name>
    <dbReference type="NCBI Taxonomy" id="1720316"/>
    <lineage>
        <taxon>Bacteria</taxon>
        <taxon>Bacillati</taxon>
        <taxon>Bacillota</taxon>
        <taxon>Clostridia</taxon>
        <taxon>Eubacteriales</taxon>
        <taxon>Clostridiaceae</taxon>
        <taxon>Senegalia</taxon>
    </lineage>
</organism>
<comment type="caution">
    <text evidence="8">The sequence shown here is derived from an EMBL/GenBank/DDBJ whole genome shotgun (WGS) entry which is preliminary data.</text>
</comment>
<dbReference type="GO" id="GO:0009253">
    <property type="term" value="P:peptidoglycan catabolic process"/>
    <property type="evidence" value="ECO:0007669"/>
    <property type="project" value="InterPro"/>
</dbReference>
<dbReference type="GO" id="GO:0008745">
    <property type="term" value="F:N-acetylmuramoyl-L-alanine amidase activity"/>
    <property type="evidence" value="ECO:0007669"/>
    <property type="project" value="UniProtKB-EC"/>
</dbReference>
<dbReference type="InterPro" id="IPR036505">
    <property type="entry name" value="Amidase/PGRP_sf"/>
</dbReference>
<evidence type="ECO:0000256" key="5">
    <source>
        <dbReference type="ARBA" id="ARBA00023316"/>
    </source>
</evidence>
<evidence type="ECO:0000256" key="4">
    <source>
        <dbReference type="ARBA" id="ARBA00022801"/>
    </source>
</evidence>
<evidence type="ECO:0000313" key="8">
    <source>
        <dbReference type="EMBL" id="NBI05754.1"/>
    </source>
</evidence>
<dbReference type="SMART" id="SM00644">
    <property type="entry name" value="Ami_2"/>
    <property type="match status" value="1"/>
</dbReference>
<evidence type="ECO:0000256" key="3">
    <source>
        <dbReference type="ARBA" id="ARBA00011901"/>
    </source>
</evidence>
<dbReference type="SUPFAM" id="SSF47090">
    <property type="entry name" value="PGBD-like"/>
    <property type="match status" value="1"/>
</dbReference>
<dbReference type="InterPro" id="IPR051206">
    <property type="entry name" value="NAMLAA_amidase_2"/>
</dbReference>
<sequence>MSNSPLVEYTKISPNSSNPRKKKIKKITIHHEAGILSLQTLGAIFARKSRKASSNYGVDKNGRIGMYVEEKNRAWTSGSPSNDHQAITIEVANDRIGGNWSVSDKALEGTINLCVDICKRNGIKKLVYTGDSRGNLTRHNMFQNTNCPGPYLQSKFPYIAREVNKRLGYKSEQITIGQITLPKRGYFNKGDRAGSVKIIQKYLKELGFNVGRYGVDGVYGSDTIKAVRQFQKKYKLKIDGSVGVEAANKLKDIFQKPEPKKDINRVYINGKKVGSFAEEKNIINQVKQNLNKADKIEIIKK</sequence>
<dbReference type="InterPro" id="IPR002477">
    <property type="entry name" value="Peptidoglycan-bd-like"/>
</dbReference>
<evidence type="ECO:0000256" key="2">
    <source>
        <dbReference type="ARBA" id="ARBA00007553"/>
    </source>
</evidence>
<keyword evidence="5" id="KW-0961">Cell wall biogenesis/degradation</keyword>
<evidence type="ECO:0000256" key="1">
    <source>
        <dbReference type="ARBA" id="ARBA00001561"/>
    </source>
</evidence>